<evidence type="ECO:0000313" key="12">
    <source>
        <dbReference type="EMBL" id="SMQ58908.1"/>
    </source>
</evidence>
<evidence type="ECO:0000256" key="2">
    <source>
        <dbReference type="ARBA" id="ARBA00022519"/>
    </source>
</evidence>
<evidence type="ECO:0000256" key="6">
    <source>
        <dbReference type="SAM" id="Coils"/>
    </source>
</evidence>
<comment type="subcellular location">
    <subcellularLocation>
        <location evidence="1">Cell inner membrane</location>
        <topology evidence="1">Multi-pass membrane protein</topology>
    </subcellularLocation>
</comment>
<dbReference type="Gene3D" id="1.10.287.950">
    <property type="entry name" value="Methyl-accepting chemotaxis protein"/>
    <property type="match status" value="1"/>
</dbReference>
<dbReference type="RefSeq" id="WP_086433387.1">
    <property type="nucleotide sequence ID" value="NZ_FXWH01000001.1"/>
</dbReference>
<keyword evidence="8" id="KW-1133">Transmembrane helix</keyword>
<keyword evidence="2" id="KW-1003">Cell membrane</keyword>
<gene>
    <name evidence="12" type="ORF">SAMN06297229_0187</name>
</gene>
<evidence type="ECO:0000256" key="8">
    <source>
        <dbReference type="SAM" id="Phobius"/>
    </source>
</evidence>
<evidence type="ECO:0000313" key="13">
    <source>
        <dbReference type="Proteomes" id="UP000194450"/>
    </source>
</evidence>
<keyword evidence="2" id="KW-0997">Cell inner membrane</keyword>
<dbReference type="GO" id="GO:0005886">
    <property type="term" value="C:plasma membrane"/>
    <property type="evidence" value="ECO:0007669"/>
    <property type="project" value="UniProtKB-SubCell"/>
</dbReference>
<evidence type="ECO:0000259" key="10">
    <source>
        <dbReference type="PROSITE" id="PS50192"/>
    </source>
</evidence>
<evidence type="ECO:0000256" key="5">
    <source>
        <dbReference type="PROSITE-ProRule" id="PRU00284"/>
    </source>
</evidence>
<dbReference type="SMART" id="SM00304">
    <property type="entry name" value="HAMP"/>
    <property type="match status" value="1"/>
</dbReference>
<keyword evidence="8" id="KW-0812">Transmembrane</keyword>
<dbReference type="CDD" id="cd06225">
    <property type="entry name" value="HAMP"/>
    <property type="match status" value="1"/>
</dbReference>
<dbReference type="PANTHER" id="PTHR32089:SF112">
    <property type="entry name" value="LYSOZYME-LIKE PROTEIN-RELATED"/>
    <property type="match status" value="1"/>
</dbReference>
<keyword evidence="8" id="KW-0472">Membrane</keyword>
<comment type="similarity">
    <text evidence="4">Belongs to the methyl-accepting chemotaxis (MCP) protein family.</text>
</comment>
<feature type="domain" description="T-SNARE coiled-coil homology" evidence="10">
    <location>
        <begin position="529"/>
        <end position="591"/>
    </location>
</feature>
<dbReference type="InterPro" id="IPR004089">
    <property type="entry name" value="MCPsignal_dom"/>
</dbReference>
<dbReference type="PROSITE" id="PS50885">
    <property type="entry name" value="HAMP"/>
    <property type="match status" value="1"/>
</dbReference>
<feature type="transmembrane region" description="Helical" evidence="8">
    <location>
        <begin position="12"/>
        <end position="32"/>
    </location>
</feature>
<feature type="coiled-coil region" evidence="6">
    <location>
        <begin position="329"/>
        <end position="359"/>
    </location>
</feature>
<keyword evidence="3 5" id="KW-0807">Transducer</keyword>
<keyword evidence="6" id="KW-0175">Coiled coil</keyword>
<reference evidence="13" key="1">
    <citation type="submission" date="2017-04" db="EMBL/GenBank/DDBJ databases">
        <authorList>
            <person name="Varghese N."/>
            <person name="Submissions S."/>
        </authorList>
    </citation>
    <scope>NUCLEOTIDE SEQUENCE [LARGE SCALE GENOMIC DNA]</scope>
</reference>
<name>A0A1Y6E8G0_9GAMM</name>
<feature type="compositionally biased region" description="Polar residues" evidence="7">
    <location>
        <begin position="391"/>
        <end position="400"/>
    </location>
</feature>
<dbReference type="InterPro" id="IPR003660">
    <property type="entry name" value="HAMP_dom"/>
</dbReference>
<dbReference type="GO" id="GO:0006935">
    <property type="term" value="P:chemotaxis"/>
    <property type="evidence" value="ECO:0007669"/>
    <property type="project" value="UniProtKB-ARBA"/>
</dbReference>
<dbReference type="SMART" id="SM00283">
    <property type="entry name" value="MA"/>
    <property type="match status" value="1"/>
</dbReference>
<evidence type="ECO:0000256" key="1">
    <source>
        <dbReference type="ARBA" id="ARBA00004429"/>
    </source>
</evidence>
<dbReference type="SUPFAM" id="SSF58104">
    <property type="entry name" value="Methyl-accepting chemotaxis protein (MCP) signaling domain"/>
    <property type="match status" value="1"/>
</dbReference>
<dbReference type="AlphaFoldDB" id="A0A1Y6E8G0"/>
<dbReference type="PROSITE" id="PS50111">
    <property type="entry name" value="CHEMOTAXIS_TRANSDUC_2"/>
    <property type="match status" value="1"/>
</dbReference>
<dbReference type="Pfam" id="PF00015">
    <property type="entry name" value="MCPsignal"/>
    <property type="match status" value="1"/>
</dbReference>
<feature type="region of interest" description="Disordered" evidence="7">
    <location>
        <begin position="390"/>
        <end position="410"/>
    </location>
</feature>
<sequence>MSMRNLKIKQRLILSTAVLAVGIVALLLLGLYQNAQKDSLARGQVLTEALSSSMLTLRRNEKDFLMRQDPKYLNTFENNAKSLLQESAELQQVLVRHGMRIDLIEKFDDNIDTYRDRFEAVVAATTRSGLTQELGLQGTMRKRAYALEDEVNSDEQRVRLLTLRRHEKDFIMRQDLTYQQRFNNDANAWLDAASDAGVVGALEDYQDAFNAYVDERVFIGLDPKSGTYGEMRAAVHDSETNLADLSQRLNTQMATASKNLNTLFVVVAVLVLLIVVLLNVLISRSIIRPLVEMETAIGEIADESDLSRRLDESGKDELTFVNVSFNRMMTQFEDVIQNLNDASDQLSAASQELSSVSEEVSNIAVDQENQTTMIATAVTEMASAIQEVAGNAQQASQSADEANGEARRGREKVADNIQAMEDLQLSVTGTSERLQILNDRTQEISDVVNVIQSIAEQTNLLALNAAIEAARAGEQGRGFAVVADEVRSLAANTKKSTETIQATTERLLRGAREAMEAMKVSSEQANESAELARQAGESFEGVSTAISTVTDMNIQISTATEEQSTVANDITKNVNGMSDSVREVVTGANQCAQSSQELAQLAADLQTQVTRFRVSKKR</sequence>
<feature type="transmembrane region" description="Helical" evidence="8">
    <location>
        <begin position="263"/>
        <end position="282"/>
    </location>
</feature>
<evidence type="ECO:0000256" key="3">
    <source>
        <dbReference type="ARBA" id="ARBA00023224"/>
    </source>
</evidence>
<dbReference type="FunFam" id="1.10.287.950:FF:000001">
    <property type="entry name" value="Methyl-accepting chemotaxis sensory transducer"/>
    <property type="match status" value="1"/>
</dbReference>
<dbReference type="CDD" id="cd11386">
    <property type="entry name" value="MCP_signal"/>
    <property type="match status" value="1"/>
</dbReference>
<accession>A0A1Y6E8G0</accession>
<evidence type="ECO:0000256" key="7">
    <source>
        <dbReference type="SAM" id="MobiDB-lite"/>
    </source>
</evidence>
<protein>
    <submittedName>
        <fullName evidence="12">Methyl-accepting chemotaxis protein</fullName>
    </submittedName>
</protein>
<dbReference type="Proteomes" id="UP000194450">
    <property type="component" value="Unassembled WGS sequence"/>
</dbReference>
<proteinExistence type="inferred from homology"/>
<dbReference type="GO" id="GO:0007165">
    <property type="term" value="P:signal transduction"/>
    <property type="evidence" value="ECO:0007669"/>
    <property type="project" value="UniProtKB-KW"/>
</dbReference>
<feature type="domain" description="HAMP" evidence="11">
    <location>
        <begin position="284"/>
        <end position="337"/>
    </location>
</feature>
<dbReference type="InterPro" id="IPR000727">
    <property type="entry name" value="T_SNARE_dom"/>
</dbReference>
<evidence type="ECO:0000259" key="9">
    <source>
        <dbReference type="PROSITE" id="PS50111"/>
    </source>
</evidence>
<organism evidence="12 13">
    <name type="scientific">Pseudidiomarina planktonica</name>
    <dbReference type="NCBI Taxonomy" id="1323738"/>
    <lineage>
        <taxon>Bacteria</taxon>
        <taxon>Pseudomonadati</taxon>
        <taxon>Pseudomonadota</taxon>
        <taxon>Gammaproteobacteria</taxon>
        <taxon>Alteromonadales</taxon>
        <taxon>Idiomarinaceae</taxon>
        <taxon>Pseudidiomarina</taxon>
    </lineage>
</organism>
<keyword evidence="13" id="KW-1185">Reference proteome</keyword>
<dbReference type="InterPro" id="IPR032255">
    <property type="entry name" value="HBM"/>
</dbReference>
<dbReference type="SMART" id="SM01358">
    <property type="entry name" value="HBM"/>
    <property type="match status" value="1"/>
</dbReference>
<evidence type="ECO:0000259" key="11">
    <source>
        <dbReference type="PROSITE" id="PS50885"/>
    </source>
</evidence>
<dbReference type="OrthoDB" id="8724845at2"/>
<dbReference type="EMBL" id="FXWH01000001">
    <property type="protein sequence ID" value="SMQ58908.1"/>
    <property type="molecule type" value="Genomic_DNA"/>
</dbReference>
<dbReference type="PANTHER" id="PTHR32089">
    <property type="entry name" value="METHYL-ACCEPTING CHEMOTAXIS PROTEIN MCPB"/>
    <property type="match status" value="1"/>
</dbReference>
<dbReference type="Pfam" id="PF00672">
    <property type="entry name" value="HAMP"/>
    <property type="match status" value="1"/>
</dbReference>
<feature type="domain" description="Methyl-accepting transducer" evidence="9">
    <location>
        <begin position="342"/>
        <end position="578"/>
    </location>
</feature>
<dbReference type="PROSITE" id="PS50192">
    <property type="entry name" value="T_SNARE"/>
    <property type="match status" value="1"/>
</dbReference>
<evidence type="ECO:0000256" key="4">
    <source>
        <dbReference type="ARBA" id="ARBA00029447"/>
    </source>
</evidence>